<dbReference type="AlphaFoldDB" id="A0AAD5H4D7"/>
<dbReference type="Proteomes" id="UP001205105">
    <property type="component" value="Unassembled WGS sequence"/>
</dbReference>
<feature type="domain" description="ABC transporter" evidence="7">
    <location>
        <begin position="646"/>
        <end position="861"/>
    </location>
</feature>
<dbReference type="EMBL" id="JADXDR010000095">
    <property type="protein sequence ID" value="KAI7839810.1"/>
    <property type="molecule type" value="Genomic_DNA"/>
</dbReference>
<feature type="region of interest" description="Disordered" evidence="6">
    <location>
        <begin position="857"/>
        <end position="915"/>
    </location>
</feature>
<evidence type="ECO:0000259" key="7">
    <source>
        <dbReference type="PROSITE" id="PS50893"/>
    </source>
</evidence>
<dbReference type="PROSITE" id="PS00211">
    <property type="entry name" value="ABC_TRANSPORTER_1"/>
    <property type="match status" value="2"/>
</dbReference>
<feature type="region of interest" description="Disordered" evidence="6">
    <location>
        <begin position="63"/>
        <end position="132"/>
    </location>
</feature>
<dbReference type="SMART" id="SM00382">
    <property type="entry name" value="AAA"/>
    <property type="match status" value="2"/>
</dbReference>
<accession>A0AAD5H4D7</accession>
<proteinExistence type="inferred from homology"/>
<dbReference type="InterPro" id="IPR003593">
    <property type="entry name" value="AAA+_ATPase"/>
</dbReference>
<dbReference type="FunFam" id="3.40.50.300:FF:000011">
    <property type="entry name" value="Putative ABC transporter ATP-binding component"/>
    <property type="match status" value="1"/>
</dbReference>
<dbReference type="GO" id="GO:0003676">
    <property type="term" value="F:nucleic acid binding"/>
    <property type="evidence" value="ECO:0007669"/>
    <property type="project" value="UniProtKB-ARBA"/>
</dbReference>
<dbReference type="GO" id="GO:0016887">
    <property type="term" value="F:ATP hydrolysis activity"/>
    <property type="evidence" value="ECO:0007669"/>
    <property type="project" value="InterPro"/>
</dbReference>
<dbReference type="Gene3D" id="3.40.50.300">
    <property type="entry name" value="P-loop containing nucleotide triphosphate hydrolases"/>
    <property type="match status" value="2"/>
</dbReference>
<feature type="compositionally biased region" description="Low complexity" evidence="6">
    <location>
        <begin position="82"/>
        <end position="132"/>
    </location>
</feature>
<dbReference type="PANTHER" id="PTHR42855:SF1">
    <property type="entry name" value="ABC TRANSPORTER DOMAIN-CONTAINING PROTEIN"/>
    <property type="match status" value="1"/>
</dbReference>
<dbReference type="GO" id="GO:0005524">
    <property type="term" value="F:ATP binding"/>
    <property type="evidence" value="ECO:0007669"/>
    <property type="project" value="UniProtKB-KW"/>
</dbReference>
<organism evidence="8 9">
    <name type="scientific">Chlorella ohadii</name>
    <dbReference type="NCBI Taxonomy" id="2649997"/>
    <lineage>
        <taxon>Eukaryota</taxon>
        <taxon>Viridiplantae</taxon>
        <taxon>Chlorophyta</taxon>
        <taxon>core chlorophytes</taxon>
        <taxon>Trebouxiophyceae</taxon>
        <taxon>Chlorellales</taxon>
        <taxon>Chlorellaceae</taxon>
        <taxon>Chlorella clade</taxon>
        <taxon>Chlorella</taxon>
    </lineage>
</organism>
<evidence type="ECO:0000313" key="9">
    <source>
        <dbReference type="Proteomes" id="UP001205105"/>
    </source>
</evidence>
<dbReference type="SUPFAM" id="SSF52540">
    <property type="entry name" value="P-loop containing nucleoside triphosphate hydrolases"/>
    <property type="match status" value="2"/>
</dbReference>
<dbReference type="Pfam" id="PF00005">
    <property type="entry name" value="ABC_tran"/>
    <property type="match status" value="2"/>
</dbReference>
<evidence type="ECO:0000256" key="2">
    <source>
        <dbReference type="ARBA" id="ARBA00022741"/>
    </source>
</evidence>
<sequence length="915" mass="100938">MAFQQPAAHGFEPPCKLDVYLEAVAAFQAGAATLQAGTALAVHEDGGRLAAVTQDGTAAAPAAVHAAASAGQQPSDEAHACQPQVEQQDQQPEQQQEQQQQPGNAATGEQQPVAAAQEAAQQPPEQPQGPLQPAAAVVVQVLVRFTPEEQRWAQRQDANQLPQQMEEEDTARLSTEQFEALAANEELQWMLRDERLQKVVSDIDSAPDRERALLRALQAPNFKEFADKARKTAVGASAYAGWLWVWSVGVYMLQPQLQARHQQHAALPRGGGRQHDGCRIVARAAAPEKTAEKAAATQSTDLAGRGGRSGASGIGSGIKLENVAITFKNQQVLRDISWDVKKGERVGLVGVNGAGKTTQLQIIIGALTPDSGEVIKAKEDMRIAYLTQEFDVDPRRTVREEFMSAFADQVTNAARQEEIQKELESVGEDMDRMSQLLDELQELTSQAQDLDVALIDKKIDQMMPELGFGPDDNDRLVASYSGGWQMRMCLGKILLKDPDLLLLDEPTNHLDLDAIEWLEGYLKKQEIPMVIVSHDREFLDQLCTKIVETERGISATFKGNYTEYVKQKEVATAQQWVAWEKQQKEISRQEEMVRRLAGGANSGRASTAEKTLEKLKADGTYVEKPFVPKKRPFKFPPVENMGQVAVRIEDLTHGYNGDKLFQNADLVIERGERVAIIGPNGAGKSTLLRLLMGREKPQEGEVELGQYGIVPNYFEQNQAQALDPRLTVLETLVRAAPDAKLNDIKALLGKMLFSGAGMEKKVEWLSGGEKARLALAKFMLTQGTLLVLDEPTNHLDIPSKETLEEAVSTFEGSVIAVSHDRYFLRRIATRIVTVDGGKLVDYQGDYELFLEQNEEEAEKMEAKEEKQREIEKSQIKAKSKMSKAEKAKSKKEKAKAFNQSPSAGGKAAKNAKRWN</sequence>
<evidence type="ECO:0000256" key="4">
    <source>
        <dbReference type="ARBA" id="ARBA00061344"/>
    </source>
</evidence>
<dbReference type="Pfam" id="PF12848">
    <property type="entry name" value="ABC_tran_Xtn"/>
    <property type="match status" value="1"/>
</dbReference>
<reference evidence="8" key="1">
    <citation type="submission" date="2020-11" db="EMBL/GenBank/DDBJ databases">
        <title>Chlorella ohadii genome sequencing and assembly.</title>
        <authorList>
            <person name="Murik O."/>
            <person name="Treves H."/>
            <person name="Kedem I."/>
            <person name="Shotland Y."/>
            <person name="Kaplan A."/>
        </authorList>
    </citation>
    <scope>NUCLEOTIDE SEQUENCE</scope>
    <source>
        <strain evidence="8">1</strain>
    </source>
</reference>
<dbReference type="InterPro" id="IPR051309">
    <property type="entry name" value="ABCF_ATPase"/>
</dbReference>
<feature type="compositionally biased region" description="Basic and acidic residues" evidence="6">
    <location>
        <begin position="859"/>
        <end position="874"/>
    </location>
</feature>
<dbReference type="InterPro" id="IPR017871">
    <property type="entry name" value="ABC_transporter-like_CS"/>
</dbReference>
<evidence type="ECO:0000256" key="5">
    <source>
        <dbReference type="SAM" id="Coils"/>
    </source>
</evidence>
<comment type="similarity">
    <text evidence="4">Belongs to the ABC transporter superfamily. ABCF family. EF3 (TC 3.A.1.121) subfamily.</text>
</comment>
<feature type="region of interest" description="Disordered" evidence="6">
    <location>
        <begin position="289"/>
        <end position="311"/>
    </location>
</feature>
<dbReference type="FunFam" id="3.40.50.300:FF:000309">
    <property type="entry name" value="ABC transporter ATP-binding protein"/>
    <property type="match status" value="1"/>
</dbReference>
<evidence type="ECO:0000256" key="3">
    <source>
        <dbReference type="ARBA" id="ARBA00022840"/>
    </source>
</evidence>
<evidence type="ECO:0000256" key="6">
    <source>
        <dbReference type="SAM" id="MobiDB-lite"/>
    </source>
</evidence>
<comment type="caution">
    <text evidence="8">The sequence shown here is derived from an EMBL/GenBank/DDBJ whole genome shotgun (WGS) entry which is preliminary data.</text>
</comment>
<keyword evidence="1" id="KW-0677">Repeat</keyword>
<name>A0AAD5H4D7_9CHLO</name>
<feature type="coiled-coil region" evidence="5">
    <location>
        <begin position="423"/>
        <end position="453"/>
    </location>
</feature>
<dbReference type="InterPro" id="IPR003439">
    <property type="entry name" value="ABC_transporter-like_ATP-bd"/>
</dbReference>
<dbReference type="InterPro" id="IPR027417">
    <property type="entry name" value="P-loop_NTPase"/>
</dbReference>
<feature type="domain" description="ABC transporter" evidence="7">
    <location>
        <begin position="318"/>
        <end position="577"/>
    </location>
</feature>
<dbReference type="PROSITE" id="PS50893">
    <property type="entry name" value="ABC_TRANSPORTER_2"/>
    <property type="match status" value="2"/>
</dbReference>
<dbReference type="InterPro" id="IPR032781">
    <property type="entry name" value="ABC_tran_Xtn"/>
</dbReference>
<keyword evidence="9" id="KW-1185">Reference proteome</keyword>
<protein>
    <recommendedName>
        <fullName evidence="7">ABC transporter domain-containing protein</fullName>
    </recommendedName>
</protein>
<dbReference type="CDD" id="cd03221">
    <property type="entry name" value="ABCF_EF-3"/>
    <property type="match status" value="2"/>
</dbReference>
<gene>
    <name evidence="8" type="ORF">COHA_006608</name>
</gene>
<keyword evidence="2" id="KW-0547">Nucleotide-binding</keyword>
<dbReference type="PANTHER" id="PTHR42855">
    <property type="entry name" value="ABC TRANSPORTER ATP-BINDING SUBUNIT"/>
    <property type="match status" value="1"/>
</dbReference>
<keyword evidence="3" id="KW-0067">ATP-binding</keyword>
<evidence type="ECO:0000256" key="1">
    <source>
        <dbReference type="ARBA" id="ARBA00022737"/>
    </source>
</evidence>
<keyword evidence="5" id="KW-0175">Coiled coil</keyword>
<evidence type="ECO:0000313" key="8">
    <source>
        <dbReference type="EMBL" id="KAI7839810.1"/>
    </source>
</evidence>